<gene>
    <name evidence="10" type="ORF">DXC39_25110</name>
    <name evidence="9" type="ORF">DXC39_26190</name>
</gene>
<name>A0A3E4TY09_9FIRM</name>
<evidence type="ECO:0008006" key="12">
    <source>
        <dbReference type="Google" id="ProtNLM"/>
    </source>
</evidence>
<evidence type="ECO:0000313" key="9">
    <source>
        <dbReference type="EMBL" id="RGL96905.1"/>
    </source>
</evidence>
<dbReference type="GO" id="GO:0016020">
    <property type="term" value="C:membrane"/>
    <property type="evidence" value="ECO:0007669"/>
    <property type="project" value="InterPro"/>
</dbReference>
<comment type="caution">
    <text evidence="10">The sequence shown here is derived from an EMBL/GenBank/DDBJ whole genome shotgun (WGS) entry which is preliminary data.</text>
</comment>
<dbReference type="GO" id="GO:0006508">
    <property type="term" value="P:proteolysis"/>
    <property type="evidence" value="ECO:0007669"/>
    <property type="project" value="UniProtKB-KW"/>
</dbReference>
<dbReference type="Proteomes" id="UP000261257">
    <property type="component" value="Unassembled WGS sequence"/>
</dbReference>
<protein>
    <recommendedName>
        <fullName evidence="12">Accessory gene regulator B</fullName>
    </recommendedName>
</protein>
<evidence type="ECO:0000256" key="6">
    <source>
        <dbReference type="ARBA" id="ARBA00022989"/>
    </source>
</evidence>
<evidence type="ECO:0000256" key="8">
    <source>
        <dbReference type="SAM" id="Phobius"/>
    </source>
</evidence>
<dbReference type="RefSeq" id="WP_007858410.1">
    <property type="nucleotide sequence ID" value="NZ_QRQF01000011.1"/>
</dbReference>
<evidence type="ECO:0000256" key="5">
    <source>
        <dbReference type="ARBA" id="ARBA00022801"/>
    </source>
</evidence>
<dbReference type="AlphaFoldDB" id="A0A3E4TY09"/>
<reference evidence="10 11" key="1">
    <citation type="submission" date="2018-08" db="EMBL/GenBank/DDBJ databases">
        <title>A genome reference for cultivated species of the human gut microbiota.</title>
        <authorList>
            <person name="Zou Y."/>
            <person name="Xue W."/>
            <person name="Luo G."/>
        </authorList>
    </citation>
    <scope>NUCLEOTIDE SEQUENCE [LARGE SCALE GENOMIC DNA]</scope>
    <source>
        <strain evidence="10 11">TF05-11AC</strain>
    </source>
</reference>
<keyword evidence="4 8" id="KW-0812">Transmembrane</keyword>
<accession>A0A3E4TY09</accession>
<proteinExistence type="predicted"/>
<evidence type="ECO:0000256" key="1">
    <source>
        <dbReference type="ARBA" id="ARBA00022475"/>
    </source>
</evidence>
<keyword evidence="2" id="KW-0673">Quorum sensing</keyword>
<evidence type="ECO:0000313" key="10">
    <source>
        <dbReference type="EMBL" id="RGL97684.1"/>
    </source>
</evidence>
<keyword evidence="5" id="KW-0378">Hydrolase</keyword>
<evidence type="ECO:0000256" key="2">
    <source>
        <dbReference type="ARBA" id="ARBA00022654"/>
    </source>
</evidence>
<feature type="transmembrane region" description="Helical" evidence="8">
    <location>
        <begin position="36"/>
        <end position="66"/>
    </location>
</feature>
<keyword evidence="1" id="KW-1003">Cell membrane</keyword>
<feature type="transmembrane region" description="Helical" evidence="8">
    <location>
        <begin position="166"/>
        <end position="184"/>
    </location>
</feature>
<keyword evidence="3" id="KW-0645">Protease</keyword>
<feature type="transmembrane region" description="Helical" evidence="8">
    <location>
        <begin position="142"/>
        <end position="160"/>
    </location>
</feature>
<keyword evidence="7 8" id="KW-0472">Membrane</keyword>
<sequence length="190" mass="21658">MEKMAAMLAERLYEEGSFPTVSYEAFKYVIEFALEMAAGILASAIIAVGFNMRWETAAFLLIFWVLRSYAGGIHLDKFSHCFIFSAFVIAGTMALVKYSYVPLWFSHLLFIGGVSAFMLTDPESDRNREVDEAEDAYFRKKLRQSFFAIAVFYLLCAFMQSRKYTFLIAITISVVYVLMILGKVKNAKNN</sequence>
<feature type="transmembrane region" description="Helical" evidence="8">
    <location>
        <begin position="78"/>
        <end position="96"/>
    </location>
</feature>
<dbReference type="InterPro" id="IPR006741">
    <property type="entry name" value="AgrB"/>
</dbReference>
<dbReference type="Pfam" id="PF04647">
    <property type="entry name" value="AgrB"/>
    <property type="match status" value="1"/>
</dbReference>
<dbReference type="GO" id="GO:0008233">
    <property type="term" value="F:peptidase activity"/>
    <property type="evidence" value="ECO:0007669"/>
    <property type="project" value="UniProtKB-KW"/>
</dbReference>
<evidence type="ECO:0000313" key="11">
    <source>
        <dbReference type="Proteomes" id="UP000261257"/>
    </source>
</evidence>
<evidence type="ECO:0000256" key="4">
    <source>
        <dbReference type="ARBA" id="ARBA00022692"/>
    </source>
</evidence>
<organism evidence="10 11">
    <name type="scientific">Hungatella hathewayi</name>
    <dbReference type="NCBI Taxonomy" id="154046"/>
    <lineage>
        <taxon>Bacteria</taxon>
        <taxon>Bacillati</taxon>
        <taxon>Bacillota</taxon>
        <taxon>Clostridia</taxon>
        <taxon>Lachnospirales</taxon>
        <taxon>Lachnospiraceae</taxon>
        <taxon>Hungatella</taxon>
    </lineage>
</organism>
<evidence type="ECO:0000256" key="3">
    <source>
        <dbReference type="ARBA" id="ARBA00022670"/>
    </source>
</evidence>
<feature type="transmembrane region" description="Helical" evidence="8">
    <location>
        <begin position="102"/>
        <end position="121"/>
    </location>
</feature>
<evidence type="ECO:0000256" key="7">
    <source>
        <dbReference type="ARBA" id="ARBA00023136"/>
    </source>
</evidence>
<keyword evidence="6 8" id="KW-1133">Transmembrane helix</keyword>
<dbReference type="EMBL" id="QSSQ01000039">
    <property type="protein sequence ID" value="RGL96905.1"/>
    <property type="molecule type" value="Genomic_DNA"/>
</dbReference>
<dbReference type="EMBL" id="QSSQ01000036">
    <property type="protein sequence ID" value="RGL97684.1"/>
    <property type="molecule type" value="Genomic_DNA"/>
</dbReference>
<dbReference type="GO" id="GO:0009372">
    <property type="term" value="P:quorum sensing"/>
    <property type="evidence" value="ECO:0007669"/>
    <property type="project" value="UniProtKB-KW"/>
</dbReference>